<protein>
    <submittedName>
        <fullName evidence="1">Uncharacterized protein</fullName>
    </submittedName>
</protein>
<dbReference type="AlphaFoldDB" id="A0A0E9WD79"/>
<sequence>MTKNEEKFLRLIRRMIQSDPSLFTGEFVASGPAMLPTEISEGAKLVTNVFVYFWDQAVPWDKKL</sequence>
<organism evidence="1">
    <name type="scientific">Anguilla anguilla</name>
    <name type="common">European freshwater eel</name>
    <name type="synonym">Muraena anguilla</name>
    <dbReference type="NCBI Taxonomy" id="7936"/>
    <lineage>
        <taxon>Eukaryota</taxon>
        <taxon>Metazoa</taxon>
        <taxon>Chordata</taxon>
        <taxon>Craniata</taxon>
        <taxon>Vertebrata</taxon>
        <taxon>Euteleostomi</taxon>
        <taxon>Actinopterygii</taxon>
        <taxon>Neopterygii</taxon>
        <taxon>Teleostei</taxon>
        <taxon>Anguilliformes</taxon>
        <taxon>Anguillidae</taxon>
        <taxon>Anguilla</taxon>
    </lineage>
</organism>
<name>A0A0E9WD79_ANGAN</name>
<dbReference type="EMBL" id="GBXM01021042">
    <property type="protein sequence ID" value="JAH87535.1"/>
    <property type="molecule type" value="Transcribed_RNA"/>
</dbReference>
<accession>A0A0E9WD79</accession>
<evidence type="ECO:0000313" key="1">
    <source>
        <dbReference type="EMBL" id="JAH87535.1"/>
    </source>
</evidence>
<reference evidence="1" key="2">
    <citation type="journal article" date="2015" name="Fish Shellfish Immunol.">
        <title>Early steps in the European eel (Anguilla anguilla)-Vibrio vulnificus interaction in the gills: Role of the RtxA13 toxin.</title>
        <authorList>
            <person name="Callol A."/>
            <person name="Pajuelo D."/>
            <person name="Ebbesson L."/>
            <person name="Teles M."/>
            <person name="MacKenzie S."/>
            <person name="Amaro C."/>
        </authorList>
    </citation>
    <scope>NUCLEOTIDE SEQUENCE</scope>
</reference>
<proteinExistence type="predicted"/>
<reference evidence="1" key="1">
    <citation type="submission" date="2014-11" db="EMBL/GenBank/DDBJ databases">
        <authorList>
            <person name="Amaro Gonzalez C."/>
        </authorList>
    </citation>
    <scope>NUCLEOTIDE SEQUENCE</scope>
</reference>